<dbReference type="Proteomes" id="UP000199620">
    <property type="component" value="Chromosome I"/>
</dbReference>
<name>A0A5B2V310_9PSED</name>
<evidence type="ECO:0000313" key="5">
    <source>
        <dbReference type="Proteomes" id="UP000325296"/>
    </source>
</evidence>
<dbReference type="EMBL" id="VUOL01000002">
    <property type="protein sequence ID" value="KAA2232579.1"/>
    <property type="molecule type" value="Genomic_DNA"/>
</dbReference>
<proteinExistence type="predicted"/>
<dbReference type="AlphaFoldDB" id="A0A5B2V310"/>
<organism evidence="2 5">
    <name type="scientific">Pseudomonas brenneri</name>
    <dbReference type="NCBI Taxonomy" id="129817"/>
    <lineage>
        <taxon>Bacteria</taxon>
        <taxon>Pseudomonadati</taxon>
        <taxon>Pseudomonadota</taxon>
        <taxon>Gammaproteobacteria</taxon>
        <taxon>Pseudomonadales</taxon>
        <taxon>Pseudomonadaceae</taxon>
        <taxon>Pseudomonas</taxon>
    </lineage>
</organism>
<dbReference type="EMBL" id="LT629800">
    <property type="protein sequence ID" value="SDV08433.1"/>
    <property type="molecule type" value="Genomic_DNA"/>
</dbReference>
<keyword evidence="4" id="KW-1185">Reference proteome</keyword>
<feature type="signal peptide" evidence="1">
    <location>
        <begin position="1"/>
        <end position="21"/>
    </location>
</feature>
<keyword evidence="1" id="KW-0732">Signal</keyword>
<feature type="chain" id="PRO_5023011954" description="Lipoprotein" evidence="1">
    <location>
        <begin position="22"/>
        <end position="149"/>
    </location>
</feature>
<dbReference type="PROSITE" id="PS51257">
    <property type="entry name" value="PROKAR_LIPOPROTEIN"/>
    <property type="match status" value="1"/>
</dbReference>
<dbReference type="Proteomes" id="UP000325296">
    <property type="component" value="Unassembled WGS sequence"/>
</dbReference>
<evidence type="ECO:0000313" key="4">
    <source>
        <dbReference type="Proteomes" id="UP000199620"/>
    </source>
</evidence>
<protein>
    <recommendedName>
        <fullName evidence="6">Lipoprotein</fullName>
    </recommendedName>
</protein>
<evidence type="ECO:0008006" key="6">
    <source>
        <dbReference type="Google" id="ProtNLM"/>
    </source>
</evidence>
<sequence>MIRVHHFAFIGCLLSSLSACAEPQDQIATPSVAAAQIVSINGQLLTLENDQQRCVLRKPDQNILPLDMPWPCQFTVDQQGKSHVETFGKVPIVIVIHTAADPENSDRCRSEYRAIRQINGQLEPSIIARGGSCMVGTGDQKNYTGLFIW</sequence>
<evidence type="ECO:0000313" key="3">
    <source>
        <dbReference type="EMBL" id="SDV08433.1"/>
    </source>
</evidence>
<evidence type="ECO:0000313" key="2">
    <source>
        <dbReference type="EMBL" id="KAA2232579.1"/>
    </source>
</evidence>
<reference evidence="3 4" key="1">
    <citation type="submission" date="2016-10" db="EMBL/GenBank/DDBJ databases">
        <authorList>
            <person name="Varghese N."/>
            <person name="Submissions S."/>
        </authorList>
    </citation>
    <scope>NUCLEOTIDE SEQUENCE [LARGE SCALE GENOMIC DNA]</scope>
    <source>
        <strain evidence="3 4">BS2771</strain>
    </source>
</reference>
<accession>A0A5B2V310</accession>
<evidence type="ECO:0000256" key="1">
    <source>
        <dbReference type="SAM" id="SignalP"/>
    </source>
</evidence>
<gene>
    <name evidence="2" type="ORF">F1720_03255</name>
    <name evidence="3" type="ORF">SAMN04490181_4449</name>
</gene>
<reference evidence="2 5" key="2">
    <citation type="submission" date="2019-09" db="EMBL/GenBank/DDBJ databases">
        <title>Draft genome sequence of Pseudomonas brenneri CCUG 51514(T).</title>
        <authorList>
            <person name="Tunovic T."/>
            <person name="Pineiro-Iglesias B."/>
            <person name="Unosson C."/>
            <person name="Inganas E."/>
            <person name="Ohlen M."/>
            <person name="Cardew S."/>
            <person name="Jensie-Markopoulos S."/>
            <person name="Salva-Serra F."/>
            <person name="Jaen-Luchoro D."/>
            <person name="Svensson-Stadler L."/>
            <person name="Chun J."/>
            <person name="Moore E."/>
        </authorList>
    </citation>
    <scope>NUCLEOTIDE SEQUENCE [LARGE SCALE GENOMIC DNA]</scope>
    <source>
        <strain evidence="2 5">CCUG 51514</strain>
    </source>
</reference>